<reference evidence="2" key="1">
    <citation type="submission" date="2025-08" db="UniProtKB">
        <authorList>
            <consortium name="Ensembl"/>
        </authorList>
    </citation>
    <scope>IDENTIFICATION</scope>
</reference>
<dbReference type="InterPro" id="IPR000477">
    <property type="entry name" value="RT_dom"/>
</dbReference>
<dbReference type="Ensembl" id="ENSPKIT00000031538.1">
    <property type="protein sequence ID" value="ENSPKIP00000007482.1"/>
    <property type="gene ID" value="ENSPKIG00000023353.1"/>
</dbReference>
<evidence type="ECO:0000313" key="2">
    <source>
        <dbReference type="Ensembl" id="ENSPKIP00000007482.1"/>
    </source>
</evidence>
<dbReference type="AlphaFoldDB" id="A0A3B3QL70"/>
<proteinExistence type="predicted"/>
<dbReference type="PANTHER" id="PTHR33332">
    <property type="entry name" value="REVERSE TRANSCRIPTASE DOMAIN-CONTAINING PROTEIN"/>
    <property type="match status" value="1"/>
</dbReference>
<dbReference type="PROSITE" id="PS50878">
    <property type="entry name" value="RT_POL"/>
    <property type="match status" value="1"/>
</dbReference>
<evidence type="ECO:0000313" key="3">
    <source>
        <dbReference type="Proteomes" id="UP000261540"/>
    </source>
</evidence>
<evidence type="ECO:0000259" key="1">
    <source>
        <dbReference type="PROSITE" id="PS50878"/>
    </source>
</evidence>
<keyword evidence="3" id="KW-1185">Reference proteome</keyword>
<dbReference type="GeneTree" id="ENSGT01150000286902"/>
<organism evidence="2 3">
    <name type="scientific">Paramormyrops kingsleyae</name>
    <dbReference type="NCBI Taxonomy" id="1676925"/>
    <lineage>
        <taxon>Eukaryota</taxon>
        <taxon>Metazoa</taxon>
        <taxon>Chordata</taxon>
        <taxon>Craniata</taxon>
        <taxon>Vertebrata</taxon>
        <taxon>Euteleostomi</taxon>
        <taxon>Actinopterygii</taxon>
        <taxon>Neopterygii</taxon>
        <taxon>Teleostei</taxon>
        <taxon>Osteoglossocephala</taxon>
        <taxon>Osteoglossomorpha</taxon>
        <taxon>Osteoglossiformes</taxon>
        <taxon>Mormyridae</taxon>
        <taxon>Paramormyrops</taxon>
    </lineage>
</organism>
<feature type="domain" description="Reverse transcriptase" evidence="1">
    <location>
        <begin position="1"/>
        <end position="149"/>
    </location>
</feature>
<dbReference type="Proteomes" id="UP000261540">
    <property type="component" value="Unplaced"/>
</dbReference>
<sequence length="149" mass="17072">MIEIDHKKDYDVIYLDFQKGFDVVPHKQLLLKLKAAGILGTVAAWIENWLTDRYQRVVIRGTMSQWACVHSGVPQGSILEPLLFLIYINDIDSNTYSKLVKFADDTKMLIYLSNKHMKWKKSLSILGSCSRVREEGSRRLTGGSVQHCQ</sequence>
<dbReference type="SUPFAM" id="SSF56672">
    <property type="entry name" value="DNA/RNA polymerases"/>
    <property type="match status" value="1"/>
</dbReference>
<reference evidence="2" key="2">
    <citation type="submission" date="2025-09" db="UniProtKB">
        <authorList>
            <consortium name="Ensembl"/>
        </authorList>
    </citation>
    <scope>IDENTIFICATION</scope>
</reference>
<dbReference type="STRING" id="1676925.ENSPKIP00000007482"/>
<protein>
    <recommendedName>
        <fullName evidence="1">Reverse transcriptase domain-containing protein</fullName>
    </recommendedName>
</protein>
<dbReference type="InterPro" id="IPR043502">
    <property type="entry name" value="DNA/RNA_pol_sf"/>
</dbReference>
<dbReference type="Pfam" id="PF00078">
    <property type="entry name" value="RVT_1"/>
    <property type="match status" value="1"/>
</dbReference>
<name>A0A3B3QL70_9TELE</name>
<accession>A0A3B3QL70</accession>